<feature type="region of interest" description="Disordered" evidence="3">
    <location>
        <begin position="94"/>
        <end position="117"/>
    </location>
</feature>
<dbReference type="Proteomes" id="UP000663852">
    <property type="component" value="Unassembled WGS sequence"/>
</dbReference>
<gene>
    <name evidence="5" type="ORF">EDS130_LOCUS5798</name>
    <name evidence="6" type="ORF">XAT740_LOCUS10594</name>
</gene>
<keyword evidence="2" id="KW-0539">Nucleus</keyword>
<organism evidence="5 8">
    <name type="scientific">Adineta ricciae</name>
    <name type="common">Rotifer</name>
    <dbReference type="NCBI Taxonomy" id="249248"/>
    <lineage>
        <taxon>Eukaryota</taxon>
        <taxon>Metazoa</taxon>
        <taxon>Spiralia</taxon>
        <taxon>Gnathifera</taxon>
        <taxon>Rotifera</taxon>
        <taxon>Eurotatoria</taxon>
        <taxon>Bdelloidea</taxon>
        <taxon>Adinetida</taxon>
        <taxon>Adinetidae</taxon>
        <taxon>Adineta</taxon>
    </lineage>
</organism>
<feature type="domain" description="ENT" evidence="4">
    <location>
        <begin position="8"/>
        <end position="94"/>
    </location>
</feature>
<dbReference type="SUPFAM" id="SSF158639">
    <property type="entry name" value="ENT-like"/>
    <property type="match status" value="1"/>
</dbReference>
<keyword evidence="7" id="KW-1185">Reference proteome</keyword>
<accession>A0A813U0G6</accession>
<comment type="subcellular location">
    <subcellularLocation>
        <location evidence="1">Nucleus</location>
    </subcellularLocation>
</comment>
<evidence type="ECO:0000256" key="3">
    <source>
        <dbReference type="SAM" id="MobiDB-lite"/>
    </source>
</evidence>
<dbReference type="EMBL" id="CAJNOR010000567">
    <property type="protein sequence ID" value="CAF0949724.1"/>
    <property type="molecule type" value="Genomic_DNA"/>
</dbReference>
<evidence type="ECO:0000313" key="5">
    <source>
        <dbReference type="EMBL" id="CAF0819905.1"/>
    </source>
</evidence>
<dbReference type="InterPro" id="IPR036142">
    <property type="entry name" value="ENT_dom-like_sf"/>
</dbReference>
<evidence type="ECO:0000256" key="1">
    <source>
        <dbReference type="ARBA" id="ARBA00004123"/>
    </source>
</evidence>
<dbReference type="Proteomes" id="UP000663828">
    <property type="component" value="Unassembled WGS sequence"/>
</dbReference>
<dbReference type="PROSITE" id="PS51138">
    <property type="entry name" value="ENT"/>
    <property type="match status" value="1"/>
</dbReference>
<dbReference type="GO" id="GO:0005634">
    <property type="term" value="C:nucleus"/>
    <property type="evidence" value="ECO:0007669"/>
    <property type="project" value="UniProtKB-SubCell"/>
</dbReference>
<dbReference type="AlphaFoldDB" id="A0A813U0G6"/>
<dbReference type="SMART" id="SM01191">
    <property type="entry name" value="ENT"/>
    <property type="match status" value="1"/>
</dbReference>
<evidence type="ECO:0000256" key="2">
    <source>
        <dbReference type="ARBA" id="ARBA00023242"/>
    </source>
</evidence>
<evidence type="ECO:0000259" key="4">
    <source>
        <dbReference type="PROSITE" id="PS51138"/>
    </source>
</evidence>
<proteinExistence type="predicted"/>
<reference evidence="5" key="1">
    <citation type="submission" date="2021-02" db="EMBL/GenBank/DDBJ databases">
        <authorList>
            <person name="Nowell W R."/>
        </authorList>
    </citation>
    <scope>NUCLEOTIDE SEQUENCE</scope>
</reference>
<dbReference type="Pfam" id="PF03735">
    <property type="entry name" value="ENT"/>
    <property type="match status" value="1"/>
</dbReference>
<evidence type="ECO:0000313" key="6">
    <source>
        <dbReference type="EMBL" id="CAF0949724.1"/>
    </source>
</evidence>
<dbReference type="OrthoDB" id="10035579at2759"/>
<dbReference type="Gene3D" id="1.10.1240.40">
    <property type="entry name" value="ENT domain"/>
    <property type="match status" value="1"/>
</dbReference>
<name>A0A813U0G6_ADIRI</name>
<feature type="compositionally biased region" description="Polar residues" evidence="3">
    <location>
        <begin position="100"/>
        <end position="109"/>
    </location>
</feature>
<sequence length="117" mass="13781">MSSRRRQKRAQLRAMESLAYSSTLSYLRAHNDYDQDAKQIIEHLRSLLHISSHRHLAELKRIINDEELERLVSLKHLGESHLKQKWIELEEKEGDEDNKINTSVNNSTTTRKKFKGT</sequence>
<evidence type="ECO:0000313" key="8">
    <source>
        <dbReference type="Proteomes" id="UP000663852"/>
    </source>
</evidence>
<comment type="caution">
    <text evidence="5">The sequence shown here is derived from an EMBL/GenBank/DDBJ whole genome shotgun (WGS) entry which is preliminary data.</text>
</comment>
<protein>
    <recommendedName>
        <fullName evidence="4">ENT domain-containing protein</fullName>
    </recommendedName>
</protein>
<dbReference type="InterPro" id="IPR005491">
    <property type="entry name" value="ENT_dom"/>
</dbReference>
<evidence type="ECO:0000313" key="7">
    <source>
        <dbReference type="Proteomes" id="UP000663828"/>
    </source>
</evidence>
<dbReference type="EMBL" id="CAJNOJ010000016">
    <property type="protein sequence ID" value="CAF0819905.1"/>
    <property type="molecule type" value="Genomic_DNA"/>
</dbReference>